<organism evidence="7">
    <name type="scientific">Curvibacter symbiont subsp. Hydra magnipapillata</name>
    <dbReference type="NCBI Taxonomy" id="667019"/>
    <lineage>
        <taxon>Bacteria</taxon>
        <taxon>Pseudomonadati</taxon>
        <taxon>Pseudomonadota</taxon>
        <taxon>Betaproteobacteria</taxon>
        <taxon>Burkholderiales</taxon>
        <taxon>Comamonadaceae</taxon>
        <taxon>Curvibacter</taxon>
    </lineage>
</organism>
<feature type="binding site" evidence="5">
    <location>
        <position position="129"/>
    </location>
    <ligand>
        <name>Mg(2+)</name>
        <dbReference type="ChEBI" id="CHEBI:18420"/>
    </ligand>
</feature>
<feature type="binding site" evidence="5">
    <location>
        <position position="155"/>
    </location>
    <ligand>
        <name>Mg(2+)</name>
        <dbReference type="ChEBI" id="CHEBI:18420"/>
    </ligand>
</feature>
<keyword evidence="7" id="KW-0456">Lyase</keyword>
<evidence type="ECO:0000256" key="1">
    <source>
        <dbReference type="ARBA" id="ARBA00001946"/>
    </source>
</evidence>
<gene>
    <name evidence="7" type="ORF">Csp_A04650</name>
</gene>
<dbReference type="InterPro" id="IPR015813">
    <property type="entry name" value="Pyrv/PenolPyrv_kinase-like_dom"/>
</dbReference>
<dbReference type="EMBL" id="FN543104">
    <property type="protein sequence ID" value="CBA27912.1"/>
    <property type="molecule type" value="Genomic_DNA"/>
</dbReference>
<dbReference type="PANTHER" id="PTHR32308">
    <property type="entry name" value="LYASE BETA SUBUNIT, PUTATIVE (AFU_ORTHOLOGUE AFUA_4G13030)-RELATED"/>
    <property type="match status" value="1"/>
</dbReference>
<dbReference type="GO" id="GO:0016829">
    <property type="term" value="F:lyase activity"/>
    <property type="evidence" value="ECO:0007669"/>
    <property type="project" value="UniProtKB-KW"/>
</dbReference>
<feature type="domain" description="HpcH/HpaI aldolase/citrate lyase" evidence="6">
    <location>
        <begin position="15"/>
        <end position="221"/>
    </location>
</feature>
<keyword evidence="2 5" id="KW-0479">Metal-binding</keyword>
<dbReference type="Gene3D" id="3.20.20.60">
    <property type="entry name" value="Phosphoenolpyruvate-binding domains"/>
    <property type="match status" value="1"/>
</dbReference>
<name>C9Y8L4_CURXX</name>
<dbReference type="GO" id="GO:0000287">
    <property type="term" value="F:magnesium ion binding"/>
    <property type="evidence" value="ECO:0007669"/>
    <property type="project" value="TreeGrafter"/>
</dbReference>
<dbReference type="SUPFAM" id="SSF51621">
    <property type="entry name" value="Phosphoenolpyruvate/pyruvate domain"/>
    <property type="match status" value="1"/>
</dbReference>
<evidence type="ECO:0000256" key="4">
    <source>
        <dbReference type="PIRSR" id="PIRSR015582-1"/>
    </source>
</evidence>
<evidence type="ECO:0000256" key="3">
    <source>
        <dbReference type="ARBA" id="ARBA00022842"/>
    </source>
</evidence>
<accession>C9Y8L4</accession>
<evidence type="ECO:0000256" key="5">
    <source>
        <dbReference type="PIRSR" id="PIRSR015582-2"/>
    </source>
</evidence>
<feature type="binding site" evidence="4">
    <location>
        <position position="76"/>
    </location>
    <ligand>
        <name>substrate</name>
    </ligand>
</feature>
<feature type="binding site" evidence="4">
    <location>
        <position position="129"/>
    </location>
    <ligand>
        <name>substrate</name>
    </ligand>
</feature>
<comment type="cofactor">
    <cofactor evidence="1">
        <name>Mg(2+)</name>
        <dbReference type="ChEBI" id="CHEBI:18420"/>
    </cofactor>
</comment>
<dbReference type="InterPro" id="IPR005000">
    <property type="entry name" value="Aldolase/citrate-lyase_domain"/>
</dbReference>
<dbReference type="PANTHER" id="PTHR32308:SF10">
    <property type="entry name" value="CITRATE LYASE SUBUNIT BETA"/>
    <property type="match status" value="1"/>
</dbReference>
<dbReference type="InterPro" id="IPR011206">
    <property type="entry name" value="Citrate_lyase_beta/mcl1/mcl2"/>
</dbReference>
<evidence type="ECO:0000259" key="6">
    <source>
        <dbReference type="Pfam" id="PF03328"/>
    </source>
</evidence>
<protein>
    <recommendedName>
        <fullName evidence="6">HpcH/HpaI aldolase/citrate lyase domain-containing protein</fullName>
    </recommendedName>
</protein>
<evidence type="ECO:0000313" key="7">
    <source>
        <dbReference type="EMBL" id="CBA27912.1"/>
    </source>
</evidence>
<dbReference type="InterPro" id="IPR040442">
    <property type="entry name" value="Pyrv_kinase-like_dom_sf"/>
</dbReference>
<keyword evidence="3 5" id="KW-0460">Magnesium</keyword>
<reference evidence="7" key="1">
    <citation type="journal article" date="2010" name="Nature">
        <title>The dynamic genome of Hydra.</title>
        <authorList>
            <person name="Chapman J.A."/>
            <person name="Kirkness E.F."/>
            <person name="Simakov O."/>
            <person name="Hampson S.E."/>
            <person name="Mitros T."/>
            <person name="Weinmaier T."/>
            <person name="Rattei T."/>
            <person name="Balasubramanian P.G."/>
            <person name="Borman J."/>
            <person name="Busam D."/>
            <person name="Disbennett K."/>
            <person name="Pfannkoch C."/>
            <person name="Sumin N."/>
            <person name="Sutton G."/>
            <person name="Viswanathan L."/>
            <person name="Walenz B."/>
            <person name="Goodstein D.M."/>
            <person name="Hellsten U."/>
            <person name="Kawashima T."/>
            <person name="Prochnik S.E."/>
            <person name="Putnam N.H."/>
            <person name="Shu S."/>
            <person name="Blumberg B."/>
            <person name="Dana C.E."/>
            <person name="Gee L."/>
            <person name="Kibler D.F."/>
            <person name="Law L."/>
            <person name="Lindgens D."/>
            <person name="Martinez D.E."/>
            <person name="Peng J."/>
            <person name="Wigge P.A."/>
            <person name="Bertulat B."/>
            <person name="Guder C."/>
            <person name="Nakamura Y."/>
            <person name="Ozbek S."/>
            <person name="Watanabe H."/>
            <person name="Khalturin K."/>
            <person name="Hemmrich G."/>
            <person name="Franke A."/>
            <person name="Augustin R."/>
            <person name="Fraune S."/>
            <person name="Hayakawa E."/>
            <person name="Hayakawa S."/>
            <person name="Hirose M."/>
            <person name="Hwang J."/>
            <person name="Ikeo K."/>
            <person name="Nishimiya-Fujisawa C."/>
            <person name="Ogura A."/>
            <person name="Takahashi T."/>
            <person name="Steinmetz P.R."/>
            <person name="Zhang X."/>
            <person name="Aufschnaiter R."/>
            <person name="Eder M.K."/>
            <person name="Gorny A.K."/>
            <person name="Salvenmoser W."/>
            <person name="Heimberg A.M."/>
            <person name="Wheeler B.M."/>
            <person name="Peterson K.J."/>
            <person name="Boettger A."/>
            <person name="Tischler P."/>
            <person name="Wolf A."/>
            <person name="Gojobori T."/>
            <person name="Remington K.A."/>
            <person name="Strausberg R.L."/>
            <person name="Venter J."/>
            <person name="Technau U."/>
            <person name="Hobmayer B."/>
            <person name="Bosch T.C."/>
            <person name="Holstein T.W."/>
            <person name="Fujisawa T."/>
            <person name="Bode H.R."/>
            <person name="David C.N."/>
            <person name="Rokhsar D.S."/>
            <person name="Steele R.E."/>
        </authorList>
    </citation>
    <scope>NUCLEOTIDE SEQUENCE</scope>
</reference>
<dbReference type="Pfam" id="PF03328">
    <property type="entry name" value="HpcH_HpaI"/>
    <property type="match status" value="1"/>
</dbReference>
<dbReference type="GO" id="GO:0006107">
    <property type="term" value="P:oxaloacetate metabolic process"/>
    <property type="evidence" value="ECO:0007669"/>
    <property type="project" value="TreeGrafter"/>
</dbReference>
<evidence type="ECO:0000256" key="2">
    <source>
        <dbReference type="ARBA" id="ARBA00022723"/>
    </source>
</evidence>
<sequence>MQSECRMNMAAPYTYLFVPGNRPERFAKAAASDAERVILDLEDAVAPADKAAARQAIHTWMHAASTNLPPQRLMVRINDARSDFFADDQALLRTLPACGVMLAKAERTADLQTVRDVMQADTELLALVETAAGVIACQSIASHASVTRLALGALDLMVDLNIPADSPTLTLAASQLVLASRAAGLAAPVAGVTPSVLAEHTQADMQEALRIGFGAKMCIHPTQLAGVRRALAPLPEEVQWAQEVVTAWDAAHAGLAPTGALQVQGKMVDRPVYLRALRLLDLHHFSQAAA</sequence>
<proteinExistence type="predicted"/>
<dbReference type="PIRSF" id="PIRSF015582">
    <property type="entry name" value="Cit_lyase_B"/>
    <property type="match status" value="1"/>
</dbReference>
<dbReference type="AlphaFoldDB" id="C9Y8L4"/>